<feature type="region of interest" description="Disordered" evidence="1">
    <location>
        <begin position="34"/>
        <end position="58"/>
    </location>
</feature>
<accession>A0A6L6XP00</accession>
<dbReference type="InterPro" id="IPR025351">
    <property type="entry name" value="Pvc16_N"/>
</dbReference>
<keyword evidence="4" id="KW-1185">Reference proteome</keyword>
<evidence type="ECO:0000259" key="2">
    <source>
        <dbReference type="Pfam" id="PF14065"/>
    </source>
</evidence>
<dbReference type="RefSeq" id="WP_157341428.1">
    <property type="nucleotide sequence ID" value="NZ_WSEK01000004.1"/>
</dbReference>
<evidence type="ECO:0000256" key="1">
    <source>
        <dbReference type="SAM" id="MobiDB-lite"/>
    </source>
</evidence>
<organism evidence="3 4">
    <name type="scientific">Nocardioides agri</name>
    <dbReference type="NCBI Taxonomy" id="2682843"/>
    <lineage>
        <taxon>Bacteria</taxon>
        <taxon>Bacillati</taxon>
        <taxon>Actinomycetota</taxon>
        <taxon>Actinomycetes</taxon>
        <taxon>Propionibacteriales</taxon>
        <taxon>Nocardioidaceae</taxon>
        <taxon>Nocardioides</taxon>
    </lineage>
</organism>
<reference evidence="3 4" key="1">
    <citation type="submission" date="2019-12" db="EMBL/GenBank/DDBJ databases">
        <authorList>
            <person name="Huq M.A."/>
        </authorList>
    </citation>
    <scope>NUCLEOTIDE SEQUENCE [LARGE SCALE GENOMIC DNA]</scope>
    <source>
        <strain evidence="3 4">MAH-18</strain>
    </source>
</reference>
<evidence type="ECO:0000313" key="4">
    <source>
        <dbReference type="Proteomes" id="UP000473525"/>
    </source>
</evidence>
<dbReference type="EMBL" id="WSEK01000004">
    <property type="protein sequence ID" value="MVQ48984.1"/>
    <property type="molecule type" value="Genomic_DNA"/>
</dbReference>
<proteinExistence type="predicted"/>
<comment type="caution">
    <text evidence="3">The sequence shown here is derived from an EMBL/GenBank/DDBJ whole genome shotgun (WGS) entry which is preliminary data.</text>
</comment>
<gene>
    <name evidence="3" type="ORF">GON03_07300</name>
</gene>
<protein>
    <submittedName>
        <fullName evidence="3">DUF4255 domain-containing protein</fullName>
    </submittedName>
</protein>
<evidence type="ECO:0000313" key="3">
    <source>
        <dbReference type="EMBL" id="MVQ48984.1"/>
    </source>
</evidence>
<dbReference type="AlphaFoldDB" id="A0A6L6XP00"/>
<dbReference type="Proteomes" id="UP000473525">
    <property type="component" value="Unassembled WGS sequence"/>
</dbReference>
<feature type="domain" description="Pvc16 N-terminal" evidence="2">
    <location>
        <begin position="17"/>
        <end position="215"/>
    </location>
</feature>
<name>A0A6L6XP00_9ACTN</name>
<dbReference type="Pfam" id="PF14065">
    <property type="entry name" value="Pvc16_N"/>
    <property type="match status" value="1"/>
</dbReference>
<sequence length="243" mass="25978">MSARFAIPATTFVLRGIVQERLNLSYPATLTAPVVSVEPPPRPSPTNGNPAGGGAAQPEPARLHLFCHHVALNPAWRNMYEPHVDSAGKRIGPSPLAVDLHYLLAATGLDLEREVLLGLGIAALNRFGVVPRPKIAAILGAVAVPGTPARITDLIPDEQLQDPQEQPQQITISQQPVDLDMSTRIWSAFQSPLRPSAYFLVTTVFLEVDETLPATKDVDDLKIGVRPDVSGADADPADVVTTS</sequence>